<organism evidence="2 3">
    <name type="scientific">Labeo rohita</name>
    <name type="common">Indian major carp</name>
    <name type="synonym">Cyprinus rohita</name>
    <dbReference type="NCBI Taxonomy" id="84645"/>
    <lineage>
        <taxon>Eukaryota</taxon>
        <taxon>Metazoa</taxon>
        <taxon>Chordata</taxon>
        <taxon>Craniata</taxon>
        <taxon>Vertebrata</taxon>
        <taxon>Euteleostomi</taxon>
        <taxon>Actinopterygii</taxon>
        <taxon>Neopterygii</taxon>
        <taxon>Teleostei</taxon>
        <taxon>Ostariophysi</taxon>
        <taxon>Cypriniformes</taxon>
        <taxon>Cyprinidae</taxon>
        <taxon>Labeoninae</taxon>
        <taxon>Labeonini</taxon>
        <taxon>Labeo</taxon>
    </lineage>
</organism>
<feature type="region of interest" description="Disordered" evidence="1">
    <location>
        <begin position="59"/>
        <end position="83"/>
    </location>
</feature>
<dbReference type="EMBL" id="JACTAM010002150">
    <property type="protein sequence ID" value="KAI2645707.1"/>
    <property type="molecule type" value="Genomic_DNA"/>
</dbReference>
<evidence type="ECO:0008006" key="4">
    <source>
        <dbReference type="Google" id="ProtNLM"/>
    </source>
</evidence>
<name>A0ABQ8L4P8_LABRO</name>
<feature type="compositionally biased region" description="Polar residues" evidence="1">
    <location>
        <begin position="69"/>
        <end position="83"/>
    </location>
</feature>
<proteinExistence type="predicted"/>
<dbReference type="Proteomes" id="UP000830375">
    <property type="component" value="Unassembled WGS sequence"/>
</dbReference>
<keyword evidence="3" id="KW-1185">Reference proteome</keyword>
<evidence type="ECO:0000313" key="3">
    <source>
        <dbReference type="Proteomes" id="UP000830375"/>
    </source>
</evidence>
<gene>
    <name evidence="2" type="ORF">H4Q32_026205</name>
</gene>
<evidence type="ECO:0000256" key="1">
    <source>
        <dbReference type="SAM" id="MobiDB-lite"/>
    </source>
</evidence>
<evidence type="ECO:0000313" key="2">
    <source>
        <dbReference type="EMBL" id="KAI2645707.1"/>
    </source>
</evidence>
<sequence length="385" mass="40598">MVDNSERLFYCLLLSFGLSPRVLNLAACTDLSACATDFDSSRLPRPLCLPLNTLSNTGARSRNGGDSRACSQNGGESPSQVKPQLVSTSQVKLLLLFLSQVMSRLVAQKPRHVSSDTPRSRPSMLASMLDPPLVSVRAASIPVASAPLNLTIKEVLPSAAALPLMAIAICLLQRSHLTASPVPPEVPAYAAEPLEVAASTAASLVAVVPTTVSPEMAAEAAEPHKMGTSVLAPCTVVAPNDPHLTNELPACPVTAMKAVLIHDAGACSALDGSCTSCSTLEGICSTLVGYCSAVFASISRSSTWTWPSNPCLASPLPYGSPGLFFCVECLEAAQRRCLVTSPEHSEVVMMTLPSNVPRTFQDGHDVKFFKDLGDLHRTFRASQDV</sequence>
<comment type="caution">
    <text evidence="2">The sequence shown here is derived from an EMBL/GenBank/DDBJ whole genome shotgun (WGS) entry which is preliminary data.</text>
</comment>
<accession>A0ABQ8L4P8</accession>
<protein>
    <recommendedName>
        <fullName evidence="4">Secreted protein</fullName>
    </recommendedName>
</protein>
<reference evidence="2 3" key="1">
    <citation type="submission" date="2022-01" db="EMBL/GenBank/DDBJ databases">
        <title>A high-quality chromosome-level genome assembly of rohu carp, Labeo rohita.</title>
        <authorList>
            <person name="Arick M.A. II"/>
            <person name="Hsu C.-Y."/>
            <person name="Magbanua Z."/>
            <person name="Pechanova O."/>
            <person name="Grover C."/>
            <person name="Miller E."/>
            <person name="Thrash A."/>
            <person name="Ezzel L."/>
            <person name="Alam S."/>
            <person name="Benzie J."/>
            <person name="Hamilton M."/>
            <person name="Karsi A."/>
            <person name="Lawrence M.L."/>
            <person name="Peterson D.G."/>
        </authorList>
    </citation>
    <scope>NUCLEOTIDE SEQUENCE [LARGE SCALE GENOMIC DNA]</scope>
    <source>
        <strain evidence="3">BAU-BD-2019</strain>
        <tissue evidence="2">Blood</tissue>
    </source>
</reference>